<dbReference type="EMBL" id="KN837142">
    <property type="protein sequence ID" value="KIJ40652.1"/>
    <property type="molecule type" value="Genomic_DNA"/>
</dbReference>
<evidence type="ECO:0000313" key="2">
    <source>
        <dbReference type="Proteomes" id="UP000054279"/>
    </source>
</evidence>
<reference evidence="1 2" key="1">
    <citation type="submission" date="2014-06" db="EMBL/GenBank/DDBJ databases">
        <title>Evolutionary Origins and Diversification of the Mycorrhizal Mutualists.</title>
        <authorList>
            <consortium name="DOE Joint Genome Institute"/>
            <consortium name="Mycorrhizal Genomics Consortium"/>
            <person name="Kohler A."/>
            <person name="Kuo A."/>
            <person name="Nagy L.G."/>
            <person name="Floudas D."/>
            <person name="Copeland A."/>
            <person name="Barry K.W."/>
            <person name="Cichocki N."/>
            <person name="Veneault-Fourrey C."/>
            <person name="LaButti K."/>
            <person name="Lindquist E.A."/>
            <person name="Lipzen A."/>
            <person name="Lundell T."/>
            <person name="Morin E."/>
            <person name="Murat C."/>
            <person name="Riley R."/>
            <person name="Ohm R."/>
            <person name="Sun H."/>
            <person name="Tunlid A."/>
            <person name="Henrissat B."/>
            <person name="Grigoriev I.V."/>
            <person name="Hibbett D.S."/>
            <person name="Martin F."/>
        </authorList>
    </citation>
    <scope>NUCLEOTIDE SEQUENCE [LARGE SCALE GENOMIC DNA]</scope>
    <source>
        <strain evidence="1 2">SS14</strain>
    </source>
</reference>
<accession>A0A0C9VGU7</accession>
<dbReference type="HOGENOM" id="CLU_1448591_0_0_1"/>
<evidence type="ECO:0000313" key="1">
    <source>
        <dbReference type="EMBL" id="KIJ40652.1"/>
    </source>
</evidence>
<dbReference type="Proteomes" id="UP000054279">
    <property type="component" value="Unassembled WGS sequence"/>
</dbReference>
<dbReference type="AlphaFoldDB" id="A0A0C9VGU7"/>
<name>A0A0C9VGU7_SPHS4</name>
<gene>
    <name evidence="1" type="ORF">M422DRAFT_256344</name>
</gene>
<sequence length="185" mass="20844">MSISKDQYSTSLLPSLPPELAEPIAAGIDSPANLLSQALAYRALYGIIVPFHFHFRKINPKPQHSSVGIVPHEQDGFYPSILEQEGEAYLAKTEMFPQIHHILHDAISRLTGLVNFNYTAPQWIATSQILWTLSTSCPLIQDISDHFTPQRINANSRSSSTRDTLKSRLLPLFAIVDREFRIHQL</sequence>
<keyword evidence="2" id="KW-1185">Reference proteome</keyword>
<proteinExistence type="predicted"/>
<organism evidence="1 2">
    <name type="scientific">Sphaerobolus stellatus (strain SS14)</name>
    <dbReference type="NCBI Taxonomy" id="990650"/>
    <lineage>
        <taxon>Eukaryota</taxon>
        <taxon>Fungi</taxon>
        <taxon>Dikarya</taxon>
        <taxon>Basidiomycota</taxon>
        <taxon>Agaricomycotina</taxon>
        <taxon>Agaricomycetes</taxon>
        <taxon>Phallomycetidae</taxon>
        <taxon>Geastrales</taxon>
        <taxon>Sphaerobolaceae</taxon>
        <taxon>Sphaerobolus</taxon>
    </lineage>
</organism>
<protein>
    <submittedName>
        <fullName evidence="1">Uncharacterized protein</fullName>
    </submittedName>
</protein>